<reference evidence="1" key="2">
    <citation type="journal article" date="2022" name="New Phytol.">
        <title>Evolutionary transition to the ectomycorrhizal habit in the genomes of a hyperdiverse lineage of mushroom-forming fungi.</title>
        <authorList>
            <person name="Looney B."/>
            <person name="Miyauchi S."/>
            <person name="Morin E."/>
            <person name="Drula E."/>
            <person name="Courty P.E."/>
            <person name="Kohler A."/>
            <person name="Kuo A."/>
            <person name="LaButti K."/>
            <person name="Pangilinan J."/>
            <person name="Lipzen A."/>
            <person name="Riley R."/>
            <person name="Andreopoulos W."/>
            <person name="He G."/>
            <person name="Johnson J."/>
            <person name="Nolan M."/>
            <person name="Tritt A."/>
            <person name="Barry K.W."/>
            <person name="Grigoriev I.V."/>
            <person name="Nagy L.G."/>
            <person name="Hibbett D."/>
            <person name="Henrissat B."/>
            <person name="Matheny P.B."/>
            <person name="Labbe J."/>
            <person name="Martin F.M."/>
        </authorList>
    </citation>
    <scope>NUCLEOTIDE SEQUENCE</scope>
    <source>
        <strain evidence="1">EC-137</strain>
    </source>
</reference>
<organism evidence="1 2">
    <name type="scientific">Vararia minispora EC-137</name>
    <dbReference type="NCBI Taxonomy" id="1314806"/>
    <lineage>
        <taxon>Eukaryota</taxon>
        <taxon>Fungi</taxon>
        <taxon>Dikarya</taxon>
        <taxon>Basidiomycota</taxon>
        <taxon>Agaricomycotina</taxon>
        <taxon>Agaricomycetes</taxon>
        <taxon>Russulales</taxon>
        <taxon>Lachnocladiaceae</taxon>
        <taxon>Vararia</taxon>
    </lineage>
</organism>
<reference evidence="1" key="1">
    <citation type="submission" date="2021-02" db="EMBL/GenBank/DDBJ databases">
        <authorList>
            <consortium name="DOE Joint Genome Institute"/>
            <person name="Ahrendt S."/>
            <person name="Looney B.P."/>
            <person name="Miyauchi S."/>
            <person name="Morin E."/>
            <person name="Drula E."/>
            <person name="Courty P.E."/>
            <person name="Chicoki N."/>
            <person name="Fauchery L."/>
            <person name="Kohler A."/>
            <person name="Kuo A."/>
            <person name="Labutti K."/>
            <person name="Pangilinan J."/>
            <person name="Lipzen A."/>
            <person name="Riley R."/>
            <person name="Andreopoulos W."/>
            <person name="He G."/>
            <person name="Johnson J."/>
            <person name="Barry K.W."/>
            <person name="Grigoriev I.V."/>
            <person name="Nagy L."/>
            <person name="Hibbett D."/>
            <person name="Henrissat B."/>
            <person name="Matheny P.B."/>
            <person name="Labbe J."/>
            <person name="Martin F."/>
        </authorList>
    </citation>
    <scope>NUCLEOTIDE SEQUENCE</scope>
    <source>
        <strain evidence="1">EC-137</strain>
    </source>
</reference>
<keyword evidence="2" id="KW-1185">Reference proteome</keyword>
<comment type="caution">
    <text evidence="1">The sequence shown here is derived from an EMBL/GenBank/DDBJ whole genome shotgun (WGS) entry which is preliminary data.</text>
</comment>
<gene>
    <name evidence="1" type="ORF">K488DRAFT_83482</name>
</gene>
<name>A0ACB8QTF4_9AGAM</name>
<sequence length="800" mass="86320">MSFTRFGNDSAAPLPLIPRRASSFSSTTRRSRSPSPPAIPPSVLVVQPPTPSPPHKSVIVPTESILTPTPVHPSRHRRVRGAGTSSQLSFLLRPPEYSTPIPPGMRASSSLEWSTPRARRSSPIPKELMMTPRAPVTPATLSDPMRPRSISGSITSSESTPTVPLKLGNGRPLKSSLKSSARSPRPPLAVITTPDGTLRSSMSAPATPLHKAVHFDAKLEHVKLFLAEQKPVAVSRDCSPTDDFDTTSADEFPSFIYGKDKGELVMQRLNFPDTTIEPPSSAEVALESVTFAPELPAINGVVRVKNLAFEKRVAIRFTLDDWQTTSEVTGRYVSAVPHAPDFDRFCFVIKVHDLQPGRERALVFAICYTVCGREFWDNYGGMNYRLRFYREIPAIPASGAASKAVTQRQVEDLRSRLEAVVRGQQSEVERSKRGKETVGSLLAQHSRQRWTDTFSLSSTPPPEPDTSPEDEAPPLRFKNGAGSALGERYNFKTSFRDRKAGTPTHARTNTYPAIAGSISSVPWPRRTDSKPHLSPGSESSSLSNAGFPPRHSPRGDEVTPIPTNLAAHRAHGRHHSRGGGYFDLQFADGSTAVKRTPPGSPVKTTILSLPLPVPGLSSSPSPSPERSSLDLPDTPEQSGGEDNESALATPTLDITPRADSISVARRPGSPDSRGFTPDWVMPTGRKAPQVQEPEVKFGESSESESSRSSSPNSVGTTNRTDSPAHHLGDYHALLNKFCFYTGDVARAMQPDTIPRALSTTGLSLDDLLTLSTASSFDSGLQTSPFNSPDASGAATPIAAS</sequence>
<evidence type="ECO:0000313" key="1">
    <source>
        <dbReference type="EMBL" id="KAI0035020.1"/>
    </source>
</evidence>
<dbReference type="EMBL" id="MU273491">
    <property type="protein sequence ID" value="KAI0035020.1"/>
    <property type="molecule type" value="Genomic_DNA"/>
</dbReference>
<evidence type="ECO:0000313" key="2">
    <source>
        <dbReference type="Proteomes" id="UP000814128"/>
    </source>
</evidence>
<accession>A0ACB8QTF4</accession>
<dbReference type="Proteomes" id="UP000814128">
    <property type="component" value="Unassembled WGS sequence"/>
</dbReference>
<proteinExistence type="predicted"/>
<protein>
    <submittedName>
        <fullName evidence="1">Phosphatase regulatory subunit-domain-containing protein</fullName>
    </submittedName>
</protein>